<dbReference type="RefSeq" id="WP_189630481.1">
    <property type="nucleotide sequence ID" value="NZ_BNAG01000003.1"/>
</dbReference>
<proteinExistence type="predicted"/>
<sequence>MKNIFKPGDIKTHTYTVKPSDVAGFESGVVHPVCSTFALAREMEWVGRLFVLELKEEDEEGIGTMVHIEHKSPALVGNQLTLQATIHKLEKNELLCGVVVKCGDRVIAEGSTGQKVLPKQKINKIFSSLEEHGKR</sequence>
<dbReference type="PANTHER" id="PTHR36934:SF1">
    <property type="entry name" value="THIOESTERASE DOMAIN-CONTAINING PROTEIN"/>
    <property type="match status" value="1"/>
</dbReference>
<feature type="domain" description="Fluoroacetyl-CoA-specific thioesterase-like" evidence="1">
    <location>
        <begin position="17"/>
        <end position="119"/>
    </location>
</feature>
<accession>A0ABQ3I9F3</accession>
<protein>
    <recommendedName>
        <fullName evidence="1">Fluoroacetyl-CoA-specific thioesterase-like domain-containing protein</fullName>
    </recommendedName>
</protein>
<dbReference type="InterPro" id="IPR054485">
    <property type="entry name" value="FlK-like_dom"/>
</dbReference>
<dbReference type="Gene3D" id="3.10.129.10">
    <property type="entry name" value="Hotdog Thioesterase"/>
    <property type="match status" value="1"/>
</dbReference>
<dbReference type="InterPro" id="IPR029069">
    <property type="entry name" value="HotDog_dom_sf"/>
</dbReference>
<comment type="caution">
    <text evidence="2">The sequence shown here is derived from an EMBL/GenBank/DDBJ whole genome shotgun (WGS) entry which is preliminary data.</text>
</comment>
<dbReference type="PANTHER" id="PTHR36934">
    <property type="entry name" value="BLR0278 PROTEIN"/>
    <property type="match status" value="1"/>
</dbReference>
<dbReference type="Pfam" id="PF22636">
    <property type="entry name" value="FlK"/>
    <property type="match status" value="1"/>
</dbReference>
<keyword evidence="3" id="KW-1185">Reference proteome</keyword>
<name>A0ABQ3I9F3_9BACT</name>
<evidence type="ECO:0000259" key="1">
    <source>
        <dbReference type="Pfam" id="PF22636"/>
    </source>
</evidence>
<dbReference type="SUPFAM" id="SSF54637">
    <property type="entry name" value="Thioesterase/thiol ester dehydrase-isomerase"/>
    <property type="match status" value="1"/>
</dbReference>
<reference evidence="3" key="1">
    <citation type="journal article" date="2019" name="Int. J. Syst. Evol. Microbiol.">
        <title>The Global Catalogue of Microorganisms (GCM) 10K type strain sequencing project: providing services to taxonomists for standard genome sequencing and annotation.</title>
        <authorList>
            <consortium name="The Broad Institute Genomics Platform"/>
            <consortium name="The Broad Institute Genome Sequencing Center for Infectious Disease"/>
            <person name="Wu L."/>
            <person name="Ma J."/>
        </authorList>
    </citation>
    <scope>NUCLEOTIDE SEQUENCE [LARGE SCALE GENOMIC DNA]</scope>
    <source>
        <strain evidence="3">CGMCC 1.15111</strain>
    </source>
</reference>
<evidence type="ECO:0000313" key="3">
    <source>
        <dbReference type="Proteomes" id="UP000658258"/>
    </source>
</evidence>
<dbReference type="InterPro" id="IPR025540">
    <property type="entry name" value="FlK"/>
</dbReference>
<evidence type="ECO:0000313" key="2">
    <source>
        <dbReference type="EMBL" id="GHE67538.1"/>
    </source>
</evidence>
<dbReference type="EMBL" id="BNAG01000003">
    <property type="protein sequence ID" value="GHE67538.1"/>
    <property type="molecule type" value="Genomic_DNA"/>
</dbReference>
<gene>
    <name evidence="2" type="ORF">GCM10011340_23840</name>
</gene>
<organism evidence="2 3">
    <name type="scientific">Roseivirga thermotolerans</name>
    <dbReference type="NCBI Taxonomy" id="1758176"/>
    <lineage>
        <taxon>Bacteria</taxon>
        <taxon>Pseudomonadati</taxon>
        <taxon>Bacteroidota</taxon>
        <taxon>Cytophagia</taxon>
        <taxon>Cytophagales</taxon>
        <taxon>Roseivirgaceae</taxon>
        <taxon>Roseivirga</taxon>
    </lineage>
</organism>
<dbReference type="Proteomes" id="UP000658258">
    <property type="component" value="Unassembled WGS sequence"/>
</dbReference>